<name>A0A6J1S2Z2_FRAOC</name>
<keyword evidence="11 12" id="KW-0407">Ion channel</keyword>
<dbReference type="PRINTS" id="PR01078">
    <property type="entry name" value="AMINACHANNEL"/>
</dbReference>
<dbReference type="PANTHER" id="PTHR11690:SF300">
    <property type="entry name" value="PICKPOCKET PROTEIN 19"/>
    <property type="match status" value="1"/>
</dbReference>
<evidence type="ECO:0000256" key="13">
    <source>
        <dbReference type="SAM" id="Phobius"/>
    </source>
</evidence>
<protein>
    <submittedName>
        <fullName evidence="15">Pickpocket protein 28-like</fullName>
    </submittedName>
</protein>
<evidence type="ECO:0000256" key="3">
    <source>
        <dbReference type="ARBA" id="ARBA00022448"/>
    </source>
</evidence>
<evidence type="ECO:0000256" key="1">
    <source>
        <dbReference type="ARBA" id="ARBA00004141"/>
    </source>
</evidence>
<evidence type="ECO:0000256" key="12">
    <source>
        <dbReference type="RuleBase" id="RU000679"/>
    </source>
</evidence>
<evidence type="ECO:0000313" key="15">
    <source>
        <dbReference type="RefSeq" id="XP_026273181.1"/>
    </source>
</evidence>
<keyword evidence="14" id="KW-1185">Reference proteome</keyword>
<keyword evidence="6 13" id="KW-1133">Transmembrane helix</keyword>
<evidence type="ECO:0000256" key="4">
    <source>
        <dbReference type="ARBA" id="ARBA00022461"/>
    </source>
</evidence>
<dbReference type="AlphaFoldDB" id="A0A6J1S2Z2"/>
<dbReference type="RefSeq" id="XP_026273181.1">
    <property type="nucleotide sequence ID" value="XM_026417396.2"/>
</dbReference>
<evidence type="ECO:0000256" key="8">
    <source>
        <dbReference type="ARBA" id="ARBA00023065"/>
    </source>
</evidence>
<dbReference type="GeneID" id="113202943"/>
<keyword evidence="5 12" id="KW-0812">Transmembrane</keyword>
<keyword evidence="10 12" id="KW-0739">Sodium transport</keyword>
<keyword evidence="7" id="KW-0915">Sodium</keyword>
<evidence type="ECO:0000256" key="10">
    <source>
        <dbReference type="ARBA" id="ARBA00023201"/>
    </source>
</evidence>
<proteinExistence type="inferred from homology"/>
<keyword evidence="9 13" id="KW-0472">Membrane</keyword>
<keyword evidence="4 12" id="KW-0894">Sodium channel</keyword>
<evidence type="ECO:0000256" key="2">
    <source>
        <dbReference type="ARBA" id="ARBA00007193"/>
    </source>
</evidence>
<keyword evidence="3 12" id="KW-0813">Transport</keyword>
<evidence type="ECO:0000313" key="14">
    <source>
        <dbReference type="Proteomes" id="UP000504606"/>
    </source>
</evidence>
<gene>
    <name evidence="15" type="primary">LOC113202943</name>
</gene>
<evidence type="ECO:0000256" key="6">
    <source>
        <dbReference type="ARBA" id="ARBA00022989"/>
    </source>
</evidence>
<comment type="similarity">
    <text evidence="2 12">Belongs to the amiloride-sensitive sodium channel (TC 1.A.6) family.</text>
</comment>
<organism evidence="14 15">
    <name type="scientific">Frankliniella occidentalis</name>
    <name type="common">Western flower thrips</name>
    <name type="synonym">Euthrips occidentalis</name>
    <dbReference type="NCBI Taxonomy" id="133901"/>
    <lineage>
        <taxon>Eukaryota</taxon>
        <taxon>Metazoa</taxon>
        <taxon>Ecdysozoa</taxon>
        <taxon>Arthropoda</taxon>
        <taxon>Hexapoda</taxon>
        <taxon>Insecta</taxon>
        <taxon>Pterygota</taxon>
        <taxon>Neoptera</taxon>
        <taxon>Paraneoptera</taxon>
        <taxon>Thysanoptera</taxon>
        <taxon>Terebrantia</taxon>
        <taxon>Thripoidea</taxon>
        <taxon>Thripidae</taxon>
        <taxon>Frankliniella</taxon>
    </lineage>
</organism>
<dbReference type="Gene3D" id="2.60.470.10">
    <property type="entry name" value="Acid-sensing ion channels like domains"/>
    <property type="match status" value="1"/>
</dbReference>
<comment type="subcellular location">
    <subcellularLocation>
        <location evidence="1">Membrane</location>
        <topology evidence="1">Multi-pass membrane protein</topology>
    </subcellularLocation>
</comment>
<dbReference type="OrthoDB" id="5874059at2759"/>
<dbReference type="KEGG" id="foc:113202943"/>
<dbReference type="PANTHER" id="PTHR11690">
    <property type="entry name" value="AMILORIDE-SENSITIVE SODIUM CHANNEL-RELATED"/>
    <property type="match status" value="1"/>
</dbReference>
<sequence>MTHLLTTSDREITLTVVADTRVDVRDYPFPSITVCPVANVEKSMALATLRLYHEAARRSRFPTDNNDTAEAEADQEELDRNHVRLLRALQEFRFPLYSSRWDDAKVVEGLAFLGTQDPRNVLLTAFPPCQRFFLGCSWKSNFSDCCDLFELQETNAGFCYSFNSCTSMSSKAARCRPRMGEPDDSQALYFSTVKAAPGEVLSPDPHSKGIVVVVANPYEFPVPSDGHYFPEDNNLTMRISASVTVQQADESLRGWPWTARECKFRDEGPLDIAVQYSQVSCVESCRLGLLAERCHCLPFHYGVSPASPLAELPFCNASGLQCVYEHKGILRNLYSTGQFRIPIVGEKQLGQGERASCECPPECDLLLYNSDYSTLGEAGPGPKDQSAVFFVRQRNLGAENILYLKSSRVSFLGFLANLGNLASLFLGVSFLSVLEFVWVSVSCLRTLSMKWLSF</sequence>
<evidence type="ECO:0000256" key="11">
    <source>
        <dbReference type="ARBA" id="ARBA00023303"/>
    </source>
</evidence>
<feature type="transmembrane region" description="Helical" evidence="13">
    <location>
        <begin position="421"/>
        <end position="444"/>
    </location>
</feature>
<reference evidence="15" key="1">
    <citation type="submission" date="2025-08" db="UniProtKB">
        <authorList>
            <consortium name="RefSeq"/>
        </authorList>
    </citation>
    <scope>IDENTIFICATION</scope>
    <source>
        <tissue evidence="15">Whole organism</tissue>
    </source>
</reference>
<evidence type="ECO:0000256" key="7">
    <source>
        <dbReference type="ARBA" id="ARBA00023053"/>
    </source>
</evidence>
<evidence type="ECO:0000256" key="9">
    <source>
        <dbReference type="ARBA" id="ARBA00023136"/>
    </source>
</evidence>
<dbReference type="Proteomes" id="UP000504606">
    <property type="component" value="Unplaced"/>
</dbReference>
<dbReference type="InterPro" id="IPR001873">
    <property type="entry name" value="ENaC"/>
</dbReference>
<accession>A0A6J1S2Z2</accession>
<keyword evidence="8 12" id="KW-0406">Ion transport</keyword>
<evidence type="ECO:0000256" key="5">
    <source>
        <dbReference type="ARBA" id="ARBA00022692"/>
    </source>
</evidence>
<dbReference type="Gene3D" id="1.10.287.770">
    <property type="entry name" value="YojJ-like"/>
    <property type="match status" value="1"/>
</dbReference>
<dbReference type="GO" id="GO:0015280">
    <property type="term" value="F:ligand-gated sodium channel activity"/>
    <property type="evidence" value="ECO:0007669"/>
    <property type="project" value="TreeGrafter"/>
</dbReference>
<dbReference type="Pfam" id="PF00858">
    <property type="entry name" value="ASC"/>
    <property type="match status" value="1"/>
</dbReference>
<dbReference type="GO" id="GO:0005886">
    <property type="term" value="C:plasma membrane"/>
    <property type="evidence" value="ECO:0007669"/>
    <property type="project" value="TreeGrafter"/>
</dbReference>